<keyword evidence="2" id="KW-1185">Reference proteome</keyword>
<dbReference type="InterPro" id="IPR013320">
    <property type="entry name" value="ConA-like_dom_sf"/>
</dbReference>
<evidence type="ECO:0000313" key="2">
    <source>
        <dbReference type="Proteomes" id="UP000461880"/>
    </source>
</evidence>
<name>A0A7X2TGB3_9FIRM</name>
<dbReference type="PANTHER" id="PTHR35332">
    <property type="entry name" value="REGULATION OF ENOLASE PROTEIN 1"/>
    <property type="match status" value="1"/>
</dbReference>
<protein>
    <submittedName>
        <fullName evidence="1">DUF1349 domain-containing protein</fullName>
    </submittedName>
</protein>
<dbReference type="Gene3D" id="2.60.120.200">
    <property type="match status" value="1"/>
</dbReference>
<organism evidence="1 2">
    <name type="scientific">Stecheria intestinalis</name>
    <dbReference type="NCBI Taxonomy" id="2606630"/>
    <lineage>
        <taxon>Bacteria</taxon>
        <taxon>Bacillati</taxon>
        <taxon>Bacillota</taxon>
        <taxon>Erysipelotrichia</taxon>
        <taxon>Erysipelotrichales</taxon>
        <taxon>Erysipelotrichaceae</taxon>
        <taxon>Stecheria</taxon>
    </lineage>
</organism>
<dbReference type="AlphaFoldDB" id="A0A7X2TGB3"/>
<comment type="caution">
    <text evidence="1">The sequence shown here is derived from an EMBL/GenBank/DDBJ whole genome shotgun (WGS) entry which is preliminary data.</text>
</comment>
<dbReference type="PANTHER" id="PTHR35332:SF2">
    <property type="entry name" value="REGULATION OF ENOLASE PROTEIN 1"/>
    <property type="match status" value="1"/>
</dbReference>
<gene>
    <name evidence="1" type="ORF">FYJ51_05350</name>
</gene>
<sequence>MNGEISPRELTWFRKPELYILEDDRLVLETQPYTSFHSLSYDSTDACGMILPQMECFSFSTKIDYQFTHLDEECGLFLKRNNTHWAKAGVECRKEFLDLSCTVYEDGYGDRSCRQLGAGIRWLYLRILYWNGNVRFQYSFHGEVYSDMRWLHFADSSVPVQAGIYACSPGDSSFDCTFSKMKLQKI</sequence>
<dbReference type="SUPFAM" id="SSF49899">
    <property type="entry name" value="Concanavalin A-like lectins/glucanases"/>
    <property type="match status" value="1"/>
</dbReference>
<accession>A0A7X2TGB3</accession>
<reference evidence="1 2" key="1">
    <citation type="submission" date="2019-08" db="EMBL/GenBank/DDBJ databases">
        <title>In-depth cultivation of the pig gut microbiome towards novel bacterial diversity and tailored functional studies.</title>
        <authorList>
            <person name="Wylensek D."/>
            <person name="Hitch T.C.A."/>
            <person name="Clavel T."/>
        </authorList>
    </citation>
    <scope>NUCLEOTIDE SEQUENCE [LARGE SCALE GENOMIC DNA]</scope>
    <source>
        <strain evidence="1 2">Oil+RF-744-GAM-WT-6</strain>
    </source>
</reference>
<dbReference type="EMBL" id="VUMN01000009">
    <property type="protein sequence ID" value="MSS58326.1"/>
    <property type="molecule type" value="Genomic_DNA"/>
</dbReference>
<dbReference type="Proteomes" id="UP000461880">
    <property type="component" value="Unassembled WGS sequence"/>
</dbReference>
<dbReference type="InterPro" id="IPR009784">
    <property type="entry name" value="DUF1349"/>
</dbReference>
<dbReference type="RefSeq" id="WP_154504045.1">
    <property type="nucleotide sequence ID" value="NZ_JAQXPC010000045.1"/>
</dbReference>
<dbReference type="Pfam" id="PF07081">
    <property type="entry name" value="DUF1349"/>
    <property type="match status" value="1"/>
</dbReference>
<evidence type="ECO:0000313" key="1">
    <source>
        <dbReference type="EMBL" id="MSS58326.1"/>
    </source>
</evidence>
<proteinExistence type="predicted"/>